<dbReference type="Pfam" id="PF04964">
    <property type="entry name" value="Flp_Fap"/>
    <property type="match status" value="1"/>
</dbReference>
<feature type="transmembrane region" description="Helical" evidence="1">
    <location>
        <begin position="22"/>
        <end position="42"/>
    </location>
</feature>
<keyword evidence="3" id="KW-1185">Reference proteome</keyword>
<dbReference type="Proteomes" id="UP000321548">
    <property type="component" value="Unassembled WGS sequence"/>
</dbReference>
<dbReference type="AlphaFoldDB" id="A0A5C8NYT5"/>
<proteinExistence type="predicted"/>
<protein>
    <submittedName>
        <fullName evidence="2">Flp family type IVb pilin</fullName>
    </submittedName>
</protein>
<evidence type="ECO:0000256" key="1">
    <source>
        <dbReference type="SAM" id="Phobius"/>
    </source>
</evidence>
<sequence length="64" mass="6426">MFRGSAWGGSCHSQRGVTSIEYALFGALIAAVIVGTVTSLGISVSDFFNFVSGEVAKAAAAAGN</sequence>
<name>A0A5C8NYT5_9BURK</name>
<keyword evidence="1" id="KW-0472">Membrane</keyword>
<accession>A0A5C8NYT5</accession>
<dbReference type="EMBL" id="VDUY01000003">
    <property type="protein sequence ID" value="TXL66439.1"/>
    <property type="molecule type" value="Genomic_DNA"/>
</dbReference>
<reference evidence="2 3" key="1">
    <citation type="submission" date="2019-06" db="EMBL/GenBank/DDBJ databases">
        <title>Quisquiliibacterium sp. nov., isolated from a maize field.</title>
        <authorList>
            <person name="Lin S.-Y."/>
            <person name="Tsai C.-F."/>
            <person name="Young C.-C."/>
        </authorList>
    </citation>
    <scope>NUCLEOTIDE SEQUENCE [LARGE SCALE GENOMIC DNA]</scope>
    <source>
        <strain evidence="2 3">CC-CFT501</strain>
    </source>
</reference>
<gene>
    <name evidence="2" type="ORF">FHP08_08305</name>
</gene>
<organism evidence="2 3">
    <name type="scientific">Zeimonas arvi</name>
    <dbReference type="NCBI Taxonomy" id="2498847"/>
    <lineage>
        <taxon>Bacteria</taxon>
        <taxon>Pseudomonadati</taxon>
        <taxon>Pseudomonadota</taxon>
        <taxon>Betaproteobacteria</taxon>
        <taxon>Burkholderiales</taxon>
        <taxon>Burkholderiaceae</taxon>
        <taxon>Zeimonas</taxon>
    </lineage>
</organism>
<evidence type="ECO:0000313" key="3">
    <source>
        <dbReference type="Proteomes" id="UP000321548"/>
    </source>
</evidence>
<keyword evidence="1" id="KW-0812">Transmembrane</keyword>
<keyword evidence="1" id="KW-1133">Transmembrane helix</keyword>
<dbReference type="InterPro" id="IPR007047">
    <property type="entry name" value="Flp_Fap"/>
</dbReference>
<comment type="caution">
    <text evidence="2">The sequence shown here is derived from an EMBL/GenBank/DDBJ whole genome shotgun (WGS) entry which is preliminary data.</text>
</comment>
<evidence type="ECO:0000313" key="2">
    <source>
        <dbReference type="EMBL" id="TXL66439.1"/>
    </source>
</evidence>
<dbReference type="OrthoDB" id="5325135at2"/>